<dbReference type="PRINTS" id="PR00035">
    <property type="entry name" value="HTHGNTR"/>
</dbReference>
<evidence type="ECO:0000313" key="5">
    <source>
        <dbReference type="EMBL" id="QDV43115.1"/>
    </source>
</evidence>
<dbReference type="KEGG" id="snep:Enr13x_29690"/>
<dbReference type="Pfam" id="PF00392">
    <property type="entry name" value="GntR"/>
    <property type="match status" value="1"/>
</dbReference>
<gene>
    <name evidence="5" type="primary">ytrA_2</name>
    <name evidence="5" type="ORF">Enr13x_29690</name>
</gene>
<evidence type="ECO:0000256" key="1">
    <source>
        <dbReference type="ARBA" id="ARBA00023015"/>
    </source>
</evidence>
<dbReference type="SMART" id="SM00345">
    <property type="entry name" value="HTH_GNTR"/>
    <property type="match status" value="1"/>
</dbReference>
<dbReference type="InterPro" id="IPR036390">
    <property type="entry name" value="WH_DNA-bd_sf"/>
</dbReference>
<protein>
    <submittedName>
        <fullName evidence="5">HTH-type transcriptional repressor YtrA</fullName>
    </submittedName>
</protein>
<dbReference type="EMBL" id="CP037423">
    <property type="protein sequence ID" value="QDV43115.1"/>
    <property type="molecule type" value="Genomic_DNA"/>
</dbReference>
<dbReference type="AlphaFoldDB" id="A0A518HQI8"/>
<evidence type="ECO:0000259" key="4">
    <source>
        <dbReference type="PROSITE" id="PS50949"/>
    </source>
</evidence>
<keyword evidence="1" id="KW-0805">Transcription regulation</keyword>
<dbReference type="InterPro" id="IPR036388">
    <property type="entry name" value="WH-like_DNA-bd_sf"/>
</dbReference>
<keyword evidence="2" id="KW-0238">DNA-binding</keyword>
<dbReference type="RefSeq" id="WP_145386982.1">
    <property type="nucleotide sequence ID" value="NZ_CP037423.1"/>
</dbReference>
<evidence type="ECO:0000256" key="3">
    <source>
        <dbReference type="ARBA" id="ARBA00023163"/>
    </source>
</evidence>
<feature type="domain" description="HTH gntR-type" evidence="4">
    <location>
        <begin position="11"/>
        <end position="79"/>
    </location>
</feature>
<dbReference type="PANTHER" id="PTHR38445:SF7">
    <property type="entry name" value="GNTR-FAMILY TRANSCRIPTIONAL REGULATOR"/>
    <property type="match status" value="1"/>
</dbReference>
<dbReference type="SUPFAM" id="SSF46785">
    <property type="entry name" value="Winged helix' DNA-binding domain"/>
    <property type="match status" value="1"/>
</dbReference>
<keyword evidence="6" id="KW-1185">Reference proteome</keyword>
<dbReference type="Gene3D" id="1.10.10.10">
    <property type="entry name" value="Winged helix-like DNA-binding domain superfamily/Winged helix DNA-binding domain"/>
    <property type="match status" value="1"/>
</dbReference>
<sequence>MLFTIDPSNGVAIYLQIVRQIKFAIAERTLRPGQLLPSVRALSQQMTVNPNTVTRALQDLQAEGIVETLRGKGMVVCDGATATCRVQRKEIIADRIAGVLTEALSAGLSEKEVQQIVSRKLKALEGKVDVISSPAPD</sequence>
<dbReference type="CDD" id="cd07377">
    <property type="entry name" value="WHTH_GntR"/>
    <property type="match status" value="1"/>
</dbReference>
<proteinExistence type="predicted"/>
<evidence type="ECO:0000313" key="6">
    <source>
        <dbReference type="Proteomes" id="UP000319004"/>
    </source>
</evidence>
<accession>A0A518HQI8</accession>
<dbReference type="GO" id="GO:0003677">
    <property type="term" value="F:DNA binding"/>
    <property type="evidence" value="ECO:0007669"/>
    <property type="project" value="UniProtKB-KW"/>
</dbReference>
<dbReference type="InterPro" id="IPR000524">
    <property type="entry name" value="Tscrpt_reg_HTH_GntR"/>
</dbReference>
<dbReference type="OrthoDB" id="9801546at2"/>
<name>A0A518HQI8_9BACT</name>
<keyword evidence="3" id="KW-0804">Transcription</keyword>
<organism evidence="5 6">
    <name type="scientific">Stieleria neptunia</name>
    <dbReference type="NCBI Taxonomy" id="2527979"/>
    <lineage>
        <taxon>Bacteria</taxon>
        <taxon>Pseudomonadati</taxon>
        <taxon>Planctomycetota</taxon>
        <taxon>Planctomycetia</taxon>
        <taxon>Pirellulales</taxon>
        <taxon>Pirellulaceae</taxon>
        <taxon>Stieleria</taxon>
    </lineage>
</organism>
<dbReference type="PROSITE" id="PS50949">
    <property type="entry name" value="HTH_GNTR"/>
    <property type="match status" value="1"/>
</dbReference>
<reference evidence="5 6" key="1">
    <citation type="submission" date="2019-03" db="EMBL/GenBank/DDBJ databases">
        <title>Deep-cultivation of Planctomycetes and their phenomic and genomic characterization uncovers novel biology.</title>
        <authorList>
            <person name="Wiegand S."/>
            <person name="Jogler M."/>
            <person name="Boedeker C."/>
            <person name="Pinto D."/>
            <person name="Vollmers J."/>
            <person name="Rivas-Marin E."/>
            <person name="Kohn T."/>
            <person name="Peeters S.H."/>
            <person name="Heuer A."/>
            <person name="Rast P."/>
            <person name="Oberbeckmann S."/>
            <person name="Bunk B."/>
            <person name="Jeske O."/>
            <person name="Meyerdierks A."/>
            <person name="Storesund J.E."/>
            <person name="Kallscheuer N."/>
            <person name="Luecker S."/>
            <person name="Lage O.M."/>
            <person name="Pohl T."/>
            <person name="Merkel B.J."/>
            <person name="Hornburger P."/>
            <person name="Mueller R.-W."/>
            <person name="Bruemmer F."/>
            <person name="Labrenz M."/>
            <person name="Spormann A.M."/>
            <person name="Op den Camp H."/>
            <person name="Overmann J."/>
            <person name="Amann R."/>
            <person name="Jetten M.S.M."/>
            <person name="Mascher T."/>
            <person name="Medema M.H."/>
            <person name="Devos D.P."/>
            <person name="Kaster A.-K."/>
            <person name="Ovreas L."/>
            <person name="Rohde M."/>
            <person name="Galperin M.Y."/>
            <person name="Jogler C."/>
        </authorList>
    </citation>
    <scope>NUCLEOTIDE SEQUENCE [LARGE SCALE GENOMIC DNA]</scope>
    <source>
        <strain evidence="5 6">Enr13</strain>
    </source>
</reference>
<evidence type="ECO:0000256" key="2">
    <source>
        <dbReference type="ARBA" id="ARBA00023125"/>
    </source>
</evidence>
<dbReference type="PANTHER" id="PTHR38445">
    <property type="entry name" value="HTH-TYPE TRANSCRIPTIONAL REPRESSOR YTRA"/>
    <property type="match status" value="1"/>
</dbReference>
<dbReference type="Proteomes" id="UP000319004">
    <property type="component" value="Chromosome"/>
</dbReference>
<dbReference type="GO" id="GO:0003700">
    <property type="term" value="F:DNA-binding transcription factor activity"/>
    <property type="evidence" value="ECO:0007669"/>
    <property type="project" value="InterPro"/>
</dbReference>